<comment type="caution">
    <text evidence="1">The sequence shown here is derived from an EMBL/GenBank/DDBJ whole genome shotgun (WGS) entry which is preliminary data.</text>
</comment>
<dbReference type="OrthoDB" id="7874220at2"/>
<name>A0A4R2NXC4_RHOAD</name>
<organism evidence="1 2">
    <name type="scientific">Rhodovulum adriaticum</name>
    <name type="common">Rhodopseudomonas adriatica</name>
    <dbReference type="NCBI Taxonomy" id="35804"/>
    <lineage>
        <taxon>Bacteria</taxon>
        <taxon>Pseudomonadati</taxon>
        <taxon>Pseudomonadota</taxon>
        <taxon>Alphaproteobacteria</taxon>
        <taxon>Rhodobacterales</taxon>
        <taxon>Paracoccaceae</taxon>
        <taxon>Rhodovulum</taxon>
    </lineage>
</organism>
<dbReference type="AlphaFoldDB" id="A0A4R2NXC4"/>
<dbReference type="RefSeq" id="WP_132599554.1">
    <property type="nucleotide sequence ID" value="NZ_NRRP01000032.1"/>
</dbReference>
<reference evidence="1 2" key="1">
    <citation type="submission" date="2019-03" db="EMBL/GenBank/DDBJ databases">
        <title>Genomic Encyclopedia of Type Strains, Phase IV (KMG-IV): sequencing the most valuable type-strain genomes for metagenomic binning, comparative biology and taxonomic classification.</title>
        <authorList>
            <person name="Goeker M."/>
        </authorList>
    </citation>
    <scope>NUCLEOTIDE SEQUENCE [LARGE SCALE GENOMIC DNA]</scope>
    <source>
        <strain evidence="1 2">DSM 2781</strain>
    </source>
</reference>
<accession>A0A4R2NXC4</accession>
<evidence type="ECO:0000313" key="2">
    <source>
        <dbReference type="Proteomes" id="UP000295733"/>
    </source>
</evidence>
<protein>
    <recommendedName>
        <fullName evidence="3">AlpA family transcriptional regulator</fullName>
    </recommendedName>
</protein>
<dbReference type="EMBL" id="SLXL01000002">
    <property type="protein sequence ID" value="TCP26065.1"/>
    <property type="molecule type" value="Genomic_DNA"/>
</dbReference>
<sequence>MQRLAVRDTTAAKMLDMPPTQFRRLVADGALPPPTRIAGLERWRVDQLQAILSGEAAKPNEDFEL</sequence>
<evidence type="ECO:0000313" key="1">
    <source>
        <dbReference type="EMBL" id="TCP26065.1"/>
    </source>
</evidence>
<proteinExistence type="predicted"/>
<evidence type="ECO:0008006" key="3">
    <source>
        <dbReference type="Google" id="ProtNLM"/>
    </source>
</evidence>
<gene>
    <name evidence="1" type="ORF">EV656_10226</name>
</gene>
<dbReference type="Proteomes" id="UP000295733">
    <property type="component" value="Unassembled WGS sequence"/>
</dbReference>
<keyword evidence="2" id="KW-1185">Reference proteome</keyword>